<dbReference type="OrthoDB" id="1264741at2"/>
<dbReference type="AlphaFoldDB" id="A0A2N3I647"/>
<keyword evidence="1" id="KW-1133">Transmembrane helix</keyword>
<accession>A0A2N3I647</accession>
<evidence type="ECO:0000313" key="3">
    <source>
        <dbReference type="Proteomes" id="UP000233535"/>
    </source>
</evidence>
<keyword evidence="1" id="KW-0472">Membrane</keyword>
<name>A0A2N3I647_9BACT</name>
<gene>
    <name evidence="2" type="ORF">BZG02_01960</name>
</gene>
<evidence type="ECO:0000313" key="2">
    <source>
        <dbReference type="EMBL" id="PKQ65794.1"/>
    </source>
</evidence>
<protein>
    <submittedName>
        <fullName evidence="2">Uncharacterized protein</fullName>
    </submittedName>
</protein>
<proteinExistence type="predicted"/>
<sequence length="355" mass="39301">MSEKLNQLQQFVQTAADTAWRANQNNSQYDPNPTGFGQNLEFTLQARSGELARLLNQIAEEELDKENHAQDSINFTKFVKISNHKFNHKEVFVGDKWVLVPNDANIRFDARTDSYAGTVQASFNVTISHNGDTATYTSSETYQQYQGNKPLVDNEQLLVKGENLRLNDEELDWMQLGEQTYGITDKGVNNLSNLNSCLGLASKPTTRRYAYKLSKIAPKLGKSGKIFQGVQKLSKNTKFLGPLGNTLTAGTIGYEVLTDTWDAHTAVNGCILGVSIIAVSVGSAPIVVGIAIYGLLDLIFDISGGIDDLMGRESGLWNNQAIESYPTELSPLFNEVRIDNTYVAPQFMKPLNFKD</sequence>
<feature type="transmembrane region" description="Helical" evidence="1">
    <location>
        <begin position="271"/>
        <end position="296"/>
    </location>
</feature>
<keyword evidence="3" id="KW-1185">Reference proteome</keyword>
<keyword evidence="1" id="KW-0812">Transmembrane</keyword>
<comment type="caution">
    <text evidence="2">The sequence shown here is derived from an EMBL/GenBank/DDBJ whole genome shotgun (WGS) entry which is preliminary data.</text>
</comment>
<reference evidence="2 3" key="1">
    <citation type="journal article" date="2017" name="Front. Microbiol.">
        <title>Labilibaculum manganireducens gen. nov., sp. nov. and Labilibaculum filiforme sp. nov., Novel Bacteroidetes Isolated from Subsurface Sediments of the Baltic Sea.</title>
        <authorList>
            <person name="Vandieken V."/>
            <person name="Marshall I.P."/>
            <person name="Niemann H."/>
            <person name="Engelen B."/>
            <person name="Cypionka H."/>
        </authorList>
    </citation>
    <scope>NUCLEOTIDE SEQUENCE [LARGE SCALE GENOMIC DNA]</scope>
    <source>
        <strain evidence="2 3">59.16B</strain>
    </source>
</reference>
<dbReference type="Proteomes" id="UP000233535">
    <property type="component" value="Unassembled WGS sequence"/>
</dbReference>
<dbReference type="EMBL" id="MVDD01000001">
    <property type="protein sequence ID" value="PKQ65794.1"/>
    <property type="molecule type" value="Genomic_DNA"/>
</dbReference>
<dbReference type="RefSeq" id="WP_101259727.1">
    <property type="nucleotide sequence ID" value="NZ_MVDD01000001.1"/>
</dbReference>
<organism evidence="2 3">
    <name type="scientific">Labilibaculum filiforme</name>
    <dbReference type="NCBI Taxonomy" id="1940526"/>
    <lineage>
        <taxon>Bacteria</taxon>
        <taxon>Pseudomonadati</taxon>
        <taxon>Bacteroidota</taxon>
        <taxon>Bacteroidia</taxon>
        <taxon>Marinilabiliales</taxon>
        <taxon>Marinifilaceae</taxon>
        <taxon>Labilibaculum</taxon>
    </lineage>
</organism>
<evidence type="ECO:0000256" key="1">
    <source>
        <dbReference type="SAM" id="Phobius"/>
    </source>
</evidence>